<keyword evidence="6 10" id="KW-0573">Peptidoglycan synthesis</keyword>
<dbReference type="InterPro" id="IPR006009">
    <property type="entry name" value="GlcNAc_MurG"/>
</dbReference>
<evidence type="ECO:0000256" key="8">
    <source>
        <dbReference type="ARBA" id="ARBA00023306"/>
    </source>
</evidence>
<evidence type="ECO:0000256" key="6">
    <source>
        <dbReference type="ARBA" id="ARBA00022984"/>
    </source>
</evidence>
<dbReference type="PANTHER" id="PTHR21015">
    <property type="entry name" value="UDP-N-ACETYLGLUCOSAMINE--N-ACETYLMURAMYL-(PENTAPEPTIDE) PYROPHOSPHORYL-UNDECAPRENOL N-ACETYLGLUCOSAMINE TRANSFERASE 1"/>
    <property type="match status" value="1"/>
</dbReference>
<keyword evidence="2 10" id="KW-0132">Cell division</keyword>
<comment type="catalytic activity">
    <reaction evidence="10">
        <text>di-trans,octa-cis-undecaprenyl diphospho-N-acetyl-alpha-D-muramoyl-L-alanyl-D-glutamyl-meso-2,6-diaminopimeloyl-D-alanyl-D-alanine + UDP-N-acetyl-alpha-D-glucosamine = di-trans,octa-cis-undecaprenyl diphospho-[N-acetyl-alpha-D-glucosaminyl-(1-&gt;4)]-N-acetyl-alpha-D-muramoyl-L-alanyl-D-glutamyl-meso-2,6-diaminopimeloyl-D-alanyl-D-alanine + UDP + H(+)</text>
        <dbReference type="Rhea" id="RHEA:31227"/>
        <dbReference type="ChEBI" id="CHEBI:15378"/>
        <dbReference type="ChEBI" id="CHEBI:57705"/>
        <dbReference type="ChEBI" id="CHEBI:58223"/>
        <dbReference type="ChEBI" id="CHEBI:61387"/>
        <dbReference type="ChEBI" id="CHEBI:61388"/>
        <dbReference type="EC" id="2.4.1.227"/>
    </reaction>
</comment>
<evidence type="ECO:0000256" key="10">
    <source>
        <dbReference type="HAMAP-Rule" id="MF_00033"/>
    </source>
</evidence>
<keyword evidence="9 10" id="KW-0961">Cell wall biogenesis/degradation</keyword>
<dbReference type="EC" id="2.4.1.227" evidence="10"/>
<dbReference type="Pfam" id="PF04101">
    <property type="entry name" value="Glyco_tran_28_C"/>
    <property type="match status" value="1"/>
</dbReference>
<comment type="function">
    <text evidence="10">Cell wall formation. Catalyzes the transfer of a GlcNAc subunit on undecaprenyl-pyrophosphoryl-MurNAc-pentapeptide (lipid intermediate I) to form undecaprenyl-pyrophosphoryl-MurNAc-(pentapeptide)GlcNAc (lipid intermediate II).</text>
</comment>
<dbReference type="InterPro" id="IPR007235">
    <property type="entry name" value="Glyco_trans_28_C"/>
</dbReference>
<evidence type="ECO:0000256" key="1">
    <source>
        <dbReference type="ARBA" id="ARBA00022475"/>
    </source>
</evidence>
<dbReference type="Proteomes" id="UP000231067">
    <property type="component" value="Unassembled WGS sequence"/>
</dbReference>
<evidence type="ECO:0000256" key="9">
    <source>
        <dbReference type="ARBA" id="ARBA00023316"/>
    </source>
</evidence>
<keyword evidence="8 10" id="KW-0131">Cell cycle</keyword>
<comment type="pathway">
    <text evidence="10">Cell wall biogenesis; peptidoglycan biosynthesis.</text>
</comment>
<dbReference type="HAMAP" id="MF_00033">
    <property type="entry name" value="MurG"/>
    <property type="match status" value="1"/>
</dbReference>
<comment type="similarity">
    <text evidence="10">Belongs to the glycosyltransferase 28 family. MurG subfamily.</text>
</comment>
<dbReference type="NCBIfam" id="TIGR01133">
    <property type="entry name" value="murG"/>
    <property type="match status" value="1"/>
</dbReference>
<evidence type="ECO:0000256" key="5">
    <source>
        <dbReference type="ARBA" id="ARBA00022960"/>
    </source>
</evidence>
<dbReference type="GO" id="GO:0009252">
    <property type="term" value="P:peptidoglycan biosynthetic process"/>
    <property type="evidence" value="ECO:0007669"/>
    <property type="project" value="UniProtKB-UniRule"/>
</dbReference>
<comment type="subcellular location">
    <subcellularLocation>
        <location evidence="10">Cell membrane</location>
        <topology evidence="10">Peripheral membrane protein</topology>
        <orientation evidence="10">Cytoplasmic side</orientation>
    </subcellularLocation>
</comment>
<reference evidence="13 14" key="1">
    <citation type="submission" date="2017-09" db="EMBL/GenBank/DDBJ databases">
        <title>Depth-based differentiation of microbial function through sediment-hosted aquifers and enrichment of novel symbionts in the deep terrestrial subsurface.</title>
        <authorList>
            <person name="Probst A.J."/>
            <person name="Ladd B."/>
            <person name="Jarett J.K."/>
            <person name="Geller-Mcgrath D.E."/>
            <person name="Sieber C.M."/>
            <person name="Emerson J.B."/>
            <person name="Anantharaman K."/>
            <person name="Thomas B.C."/>
            <person name="Malmstrom R."/>
            <person name="Stieglmeier M."/>
            <person name="Klingl A."/>
            <person name="Woyke T."/>
            <person name="Ryan C.M."/>
            <person name="Banfield J.F."/>
        </authorList>
    </citation>
    <scope>NUCLEOTIDE SEQUENCE [LARGE SCALE GENOMIC DNA]</scope>
    <source>
        <strain evidence="13">CG23_combo_of_CG06-09_8_20_14_all_40_23</strain>
    </source>
</reference>
<keyword evidence="4 10" id="KW-0808">Transferase</keyword>
<feature type="binding site" evidence="10">
    <location>
        <position position="289"/>
    </location>
    <ligand>
        <name>UDP-N-acetyl-alpha-D-glucosamine</name>
        <dbReference type="ChEBI" id="CHEBI:57705"/>
    </ligand>
</feature>
<dbReference type="GO" id="GO:0071555">
    <property type="term" value="P:cell wall organization"/>
    <property type="evidence" value="ECO:0007669"/>
    <property type="project" value="UniProtKB-KW"/>
</dbReference>
<organism evidence="13 14">
    <name type="scientific">Candidatus Desantisbacteria bacterium CG23_combo_of_CG06-09_8_20_14_all_40_23</name>
    <dbReference type="NCBI Taxonomy" id="1974550"/>
    <lineage>
        <taxon>Bacteria</taxon>
        <taxon>Candidatus Desantisiibacteriota</taxon>
    </lineage>
</organism>
<feature type="domain" description="Glycosyltransferase family 28 N-terminal" evidence="11">
    <location>
        <begin position="3"/>
        <end position="139"/>
    </location>
</feature>
<evidence type="ECO:0000259" key="11">
    <source>
        <dbReference type="Pfam" id="PF03033"/>
    </source>
</evidence>
<comment type="caution">
    <text evidence="13">The sequence shown here is derived from an EMBL/GenBank/DDBJ whole genome shotgun (WGS) entry which is preliminary data.</text>
</comment>
<dbReference type="EMBL" id="PCSH01000015">
    <property type="protein sequence ID" value="PIP42315.1"/>
    <property type="molecule type" value="Genomic_DNA"/>
</dbReference>
<dbReference type="Gene3D" id="3.40.50.2000">
    <property type="entry name" value="Glycogen Phosphorylase B"/>
    <property type="match status" value="2"/>
</dbReference>
<keyword evidence="1 10" id="KW-1003">Cell membrane</keyword>
<evidence type="ECO:0000259" key="12">
    <source>
        <dbReference type="Pfam" id="PF04101"/>
    </source>
</evidence>
<dbReference type="CDD" id="cd03785">
    <property type="entry name" value="GT28_MurG"/>
    <property type="match status" value="1"/>
</dbReference>
<dbReference type="GO" id="GO:0051991">
    <property type="term" value="F:UDP-N-acetyl-D-glucosamine:N-acetylmuramoyl-L-alanyl-D-glutamyl-meso-2,6-diaminopimelyl-D-alanyl-D-alanine-diphosphoundecaprenol 4-beta-N-acetylglucosaminlytransferase activity"/>
    <property type="evidence" value="ECO:0007669"/>
    <property type="project" value="RHEA"/>
</dbReference>
<evidence type="ECO:0000313" key="14">
    <source>
        <dbReference type="Proteomes" id="UP000231067"/>
    </source>
</evidence>
<feature type="binding site" evidence="10">
    <location>
        <position position="192"/>
    </location>
    <ligand>
        <name>UDP-N-acetyl-alpha-D-glucosamine</name>
        <dbReference type="ChEBI" id="CHEBI:57705"/>
    </ligand>
</feature>
<feature type="domain" description="Glycosyl transferase family 28 C-terminal" evidence="12">
    <location>
        <begin position="185"/>
        <end position="333"/>
    </location>
</feature>
<evidence type="ECO:0000256" key="2">
    <source>
        <dbReference type="ARBA" id="ARBA00022618"/>
    </source>
</evidence>
<dbReference type="PANTHER" id="PTHR21015:SF22">
    <property type="entry name" value="GLYCOSYLTRANSFERASE"/>
    <property type="match status" value="1"/>
</dbReference>
<keyword evidence="3 10" id="KW-0328">Glycosyltransferase</keyword>
<evidence type="ECO:0000256" key="4">
    <source>
        <dbReference type="ARBA" id="ARBA00022679"/>
    </source>
</evidence>
<feature type="binding site" evidence="10">
    <location>
        <position position="121"/>
    </location>
    <ligand>
        <name>UDP-N-acetyl-alpha-D-glucosamine</name>
        <dbReference type="ChEBI" id="CHEBI:57705"/>
    </ligand>
</feature>
<dbReference type="UniPathway" id="UPA00219"/>
<dbReference type="GO" id="GO:0005975">
    <property type="term" value="P:carbohydrate metabolic process"/>
    <property type="evidence" value="ECO:0007669"/>
    <property type="project" value="InterPro"/>
</dbReference>
<name>A0A2H0AA35_9BACT</name>
<dbReference type="AlphaFoldDB" id="A0A2H0AA35"/>
<feature type="binding site" evidence="10">
    <location>
        <begin position="10"/>
        <end position="12"/>
    </location>
    <ligand>
        <name>UDP-N-acetyl-alpha-D-glucosamine</name>
        <dbReference type="ChEBI" id="CHEBI:57705"/>
    </ligand>
</feature>
<dbReference type="InterPro" id="IPR004276">
    <property type="entry name" value="GlycoTrans_28_N"/>
</dbReference>
<proteinExistence type="inferred from homology"/>
<comment type="caution">
    <text evidence="10">Lacks conserved residue(s) required for the propagation of feature annotation.</text>
</comment>
<feature type="binding site" evidence="10">
    <location>
        <position position="162"/>
    </location>
    <ligand>
        <name>UDP-N-acetyl-alpha-D-glucosamine</name>
        <dbReference type="ChEBI" id="CHEBI:57705"/>
    </ligand>
</feature>
<sequence>MRIVITGGGTGGHLYPGVSIAYGLRERQIEVLFVGNINGIEAKVVPQEGFEFKGIDICGWNRTLPGIFRVAWKLLGAFWTSCKYLLKFKPDAILGTGGYVCVPVILAGRALGIRCVLHEQNAIPGLAVRMLSKIVDKIAVSMPESSKYLPREKVVVTGNPVRKGIGQVEKQQAIKRFGLSSKQITVLVFGGSKGAKSINMAVMQALIKGIFKKLQLIWITGQDDYPCVKNIQAYTTNCRIFEYLNDMDYAYGAADLVVCRSGATTVAEVIACRVPAIMVPYPYATDNHQEKNARVLEQCGAARVVLDAELPHGRLAEVMVELLYDVKKLDRMRQGYKGFDMDPYGAVDRVMEIVSSR</sequence>
<dbReference type="GO" id="GO:0008360">
    <property type="term" value="P:regulation of cell shape"/>
    <property type="evidence" value="ECO:0007669"/>
    <property type="project" value="UniProtKB-KW"/>
</dbReference>
<keyword evidence="7 10" id="KW-0472">Membrane</keyword>
<evidence type="ECO:0000313" key="13">
    <source>
        <dbReference type="EMBL" id="PIP42315.1"/>
    </source>
</evidence>
<evidence type="ECO:0000256" key="7">
    <source>
        <dbReference type="ARBA" id="ARBA00023136"/>
    </source>
</evidence>
<keyword evidence="5 10" id="KW-0133">Cell shape</keyword>
<gene>
    <name evidence="10 13" type="primary">murG</name>
    <name evidence="13" type="ORF">COX18_00710</name>
</gene>
<protein>
    <recommendedName>
        <fullName evidence="10">UDP-N-acetylglucosamine--N-acetylmuramyl-(pentapeptide) pyrophosphoryl-undecaprenol N-acetylglucosamine transferase</fullName>
        <ecNumber evidence="10">2.4.1.227</ecNumber>
    </recommendedName>
    <alternativeName>
        <fullName evidence="10">Undecaprenyl-PP-MurNAc-pentapeptide-UDPGlcNAc GlcNAc transferase</fullName>
    </alternativeName>
</protein>
<dbReference type="GO" id="GO:0051301">
    <property type="term" value="P:cell division"/>
    <property type="evidence" value="ECO:0007669"/>
    <property type="project" value="UniProtKB-KW"/>
</dbReference>
<accession>A0A2H0AA35</accession>
<dbReference type="SUPFAM" id="SSF53756">
    <property type="entry name" value="UDP-Glycosyltransferase/glycogen phosphorylase"/>
    <property type="match status" value="1"/>
</dbReference>
<evidence type="ECO:0000256" key="3">
    <source>
        <dbReference type="ARBA" id="ARBA00022676"/>
    </source>
</evidence>
<dbReference type="GO" id="GO:0005886">
    <property type="term" value="C:plasma membrane"/>
    <property type="evidence" value="ECO:0007669"/>
    <property type="project" value="UniProtKB-SubCell"/>
</dbReference>
<dbReference type="GO" id="GO:0050511">
    <property type="term" value="F:undecaprenyldiphospho-muramoylpentapeptide beta-N-acetylglucosaminyltransferase activity"/>
    <property type="evidence" value="ECO:0007669"/>
    <property type="project" value="UniProtKB-UniRule"/>
</dbReference>
<dbReference type="Pfam" id="PF03033">
    <property type="entry name" value="Glyco_transf_28"/>
    <property type="match status" value="1"/>
</dbReference>